<keyword evidence="4 6" id="KW-1133">Transmembrane helix</keyword>
<keyword evidence="5 6" id="KW-0472">Membrane</keyword>
<feature type="domain" description="Type II secretion system protein GspF" evidence="7">
    <location>
        <begin position="112"/>
        <end position="238"/>
    </location>
</feature>
<accession>A0A6J7I7V0</accession>
<feature type="transmembrane region" description="Helical" evidence="6">
    <location>
        <begin position="57"/>
        <end position="89"/>
    </location>
</feature>
<dbReference type="InterPro" id="IPR018076">
    <property type="entry name" value="T2SS_GspF_dom"/>
</dbReference>
<feature type="transmembrane region" description="Helical" evidence="6">
    <location>
        <begin position="258"/>
        <end position="277"/>
    </location>
</feature>
<dbReference type="Pfam" id="PF00482">
    <property type="entry name" value="T2SSF"/>
    <property type="match status" value="1"/>
</dbReference>
<proteinExistence type="predicted"/>
<dbReference type="GO" id="GO:0005886">
    <property type="term" value="C:plasma membrane"/>
    <property type="evidence" value="ECO:0007669"/>
    <property type="project" value="UniProtKB-SubCell"/>
</dbReference>
<keyword evidence="2" id="KW-1003">Cell membrane</keyword>
<gene>
    <name evidence="8" type="ORF">UFOPK3674_00899</name>
</gene>
<sequence length="282" mass="28399">MSALLAGLAAALAVPAVFELLRLVAPARALTLVTTALAPARAAGRGGRTAAGEQRRLALVAALAACVAGWLIAGALVAMVLVAVGPLLARAVVRVRHERWRTAVEADAPAAARALADAYAAGHALGGALDVAASDGALAARTRELLRESVAAREAGATLDVALAGLVARSGPGAWAGIVALLLLQRETGGDLVRLLRELAEDLEHGARVEAEARSASAQARLTARIVVALPALGAAIALLAAPSIASAVISRPGPRGLLITAVVLQCLALVAVRRLARVGER</sequence>
<evidence type="ECO:0000256" key="5">
    <source>
        <dbReference type="ARBA" id="ARBA00023136"/>
    </source>
</evidence>
<name>A0A6J7I7V0_9ZZZZ</name>
<dbReference type="EMBL" id="CAFBMX010000004">
    <property type="protein sequence ID" value="CAB4926790.1"/>
    <property type="molecule type" value="Genomic_DNA"/>
</dbReference>
<evidence type="ECO:0000256" key="3">
    <source>
        <dbReference type="ARBA" id="ARBA00022692"/>
    </source>
</evidence>
<keyword evidence="3 6" id="KW-0812">Transmembrane</keyword>
<evidence type="ECO:0000313" key="8">
    <source>
        <dbReference type="EMBL" id="CAB4926790.1"/>
    </source>
</evidence>
<dbReference type="PANTHER" id="PTHR35007">
    <property type="entry name" value="INTEGRAL MEMBRANE PROTEIN-RELATED"/>
    <property type="match status" value="1"/>
</dbReference>
<dbReference type="AlphaFoldDB" id="A0A6J7I7V0"/>
<dbReference type="PANTHER" id="PTHR35007:SF4">
    <property type="entry name" value="CONSERVED TRANSMEMBRANE PROTEIN-RELATED"/>
    <property type="match status" value="1"/>
</dbReference>
<evidence type="ECO:0000256" key="1">
    <source>
        <dbReference type="ARBA" id="ARBA00004651"/>
    </source>
</evidence>
<protein>
    <submittedName>
        <fullName evidence="8">Unannotated protein</fullName>
    </submittedName>
</protein>
<organism evidence="8">
    <name type="scientific">freshwater metagenome</name>
    <dbReference type="NCBI Taxonomy" id="449393"/>
    <lineage>
        <taxon>unclassified sequences</taxon>
        <taxon>metagenomes</taxon>
        <taxon>ecological metagenomes</taxon>
    </lineage>
</organism>
<evidence type="ECO:0000256" key="2">
    <source>
        <dbReference type="ARBA" id="ARBA00022475"/>
    </source>
</evidence>
<feature type="transmembrane region" description="Helical" evidence="6">
    <location>
        <begin position="222"/>
        <end position="246"/>
    </location>
</feature>
<comment type="subcellular location">
    <subcellularLocation>
        <location evidence="1">Cell membrane</location>
        <topology evidence="1">Multi-pass membrane protein</topology>
    </subcellularLocation>
</comment>
<evidence type="ECO:0000256" key="6">
    <source>
        <dbReference type="SAM" id="Phobius"/>
    </source>
</evidence>
<evidence type="ECO:0000256" key="4">
    <source>
        <dbReference type="ARBA" id="ARBA00022989"/>
    </source>
</evidence>
<evidence type="ECO:0000259" key="7">
    <source>
        <dbReference type="Pfam" id="PF00482"/>
    </source>
</evidence>
<reference evidence="8" key="1">
    <citation type="submission" date="2020-05" db="EMBL/GenBank/DDBJ databases">
        <authorList>
            <person name="Chiriac C."/>
            <person name="Salcher M."/>
            <person name="Ghai R."/>
            <person name="Kavagutti S V."/>
        </authorList>
    </citation>
    <scope>NUCLEOTIDE SEQUENCE</scope>
</reference>